<reference evidence="2 3" key="1">
    <citation type="submission" date="2020-09" db="EMBL/GenBank/DDBJ databases">
        <title>Characterization of Paenibacillus peoriae strain ZF390 with broad-spectrum antimicrobial activity as a potential biocontrol agent.</title>
        <authorList>
            <person name="Li L."/>
            <person name="Zhao Y."/>
            <person name="Li B."/>
            <person name="Xie X."/>
        </authorList>
    </citation>
    <scope>NUCLEOTIDE SEQUENCE [LARGE SCALE GENOMIC DNA]</scope>
    <source>
        <strain evidence="2 3">ZF390</strain>
    </source>
</reference>
<evidence type="ECO:0000313" key="2">
    <source>
        <dbReference type="EMBL" id="QNR67531.1"/>
    </source>
</evidence>
<feature type="transmembrane region" description="Helical" evidence="1">
    <location>
        <begin position="298"/>
        <end position="321"/>
    </location>
</feature>
<protein>
    <submittedName>
        <fullName evidence="2">Uncharacterized protein</fullName>
    </submittedName>
</protein>
<keyword evidence="1" id="KW-1133">Transmembrane helix</keyword>
<keyword evidence="1" id="KW-0472">Membrane</keyword>
<organism evidence="2 3">
    <name type="scientific">Paenibacillus peoriae</name>
    <dbReference type="NCBI Taxonomy" id="59893"/>
    <lineage>
        <taxon>Bacteria</taxon>
        <taxon>Bacillati</taxon>
        <taxon>Bacillota</taxon>
        <taxon>Bacilli</taxon>
        <taxon>Bacillales</taxon>
        <taxon>Paenibacillaceae</taxon>
        <taxon>Paenibacillus</taxon>
    </lineage>
</organism>
<keyword evidence="1" id="KW-0812">Transmembrane</keyword>
<dbReference type="EMBL" id="CP061172">
    <property type="protein sequence ID" value="QNR67531.1"/>
    <property type="molecule type" value="Genomic_DNA"/>
</dbReference>
<dbReference type="RefSeq" id="WP_190298328.1">
    <property type="nucleotide sequence ID" value="NZ_CP061172.1"/>
</dbReference>
<dbReference type="Proteomes" id="UP000516384">
    <property type="component" value="Chromosome"/>
</dbReference>
<evidence type="ECO:0000256" key="1">
    <source>
        <dbReference type="SAM" id="Phobius"/>
    </source>
</evidence>
<sequence>MKRRHRANEENLRMLERAIANKDPGVKFFQLQSRSVCDLYNDDDPRAEEKNWFLSFCNKNEVERIFNPTNGADYLLKLRAEALFDSTRLERVILARKRLLGDKWSFSNHFRTKEFNKYIHLLPEKDHEVVKNVPMGFIFTFESNGYCMKTDFGNIIVVSEALRHFFYYMNLGFLNFGEIPSDVKSSSRMIAIRTMLETEAMDFELDPRGKVPKNIHNQCTNIANKQIEFIFGHEIAHHLLNHLDESNTTQRPLTRRSLEQYGEQKNHVYYNYMQKQEFEADLTALDRPIFKSKMEYQYLVLAAILFFLYLDIFEAVSNYIYPPINSQKTHPKPLERFWNVYNSTKKDFHLFSEEQIMEFLNMTTEYKEYLIREHIPYNIDLYEMYGSIYLGQWRGEKLIDRVDY</sequence>
<name>A0A7H0Y8X3_9BACL</name>
<dbReference type="AlphaFoldDB" id="A0A7H0Y8X3"/>
<gene>
    <name evidence="2" type="ORF">IAQ67_28015</name>
</gene>
<proteinExistence type="predicted"/>
<accession>A0A7H0Y8X3</accession>
<evidence type="ECO:0000313" key="3">
    <source>
        <dbReference type="Proteomes" id="UP000516384"/>
    </source>
</evidence>